<name>A0A133VN49_9EURY</name>
<keyword evidence="2" id="KW-1185">Reference proteome</keyword>
<dbReference type="InterPro" id="IPR036388">
    <property type="entry name" value="WH-like_DNA-bd_sf"/>
</dbReference>
<dbReference type="Proteomes" id="UP000070256">
    <property type="component" value="Unassembled WGS sequence"/>
</dbReference>
<sequence>MDWDKYGFVSASKYRKKVVLALQKKPKTPKEIEEEVGYHLSHVSNTLGELSDEGIVRCLTEKRSKGRVYGLTKLGEEIAQQLVK</sequence>
<proteinExistence type="predicted"/>
<dbReference type="InterPro" id="IPR036390">
    <property type="entry name" value="WH_DNA-bd_sf"/>
</dbReference>
<evidence type="ECO:0008006" key="3">
    <source>
        <dbReference type="Google" id="ProtNLM"/>
    </source>
</evidence>
<dbReference type="AlphaFoldDB" id="A0A133VN49"/>
<dbReference type="SUPFAM" id="SSF46785">
    <property type="entry name" value="Winged helix' DNA-binding domain"/>
    <property type="match status" value="1"/>
</dbReference>
<protein>
    <recommendedName>
        <fullName evidence="3">ArnR1-like winged helix-turn-helix domain-containing protein</fullName>
    </recommendedName>
</protein>
<dbReference type="EMBL" id="LHYK01000028">
    <property type="protein sequence ID" value="KXB07859.1"/>
    <property type="molecule type" value="Genomic_DNA"/>
</dbReference>
<dbReference type="Gene3D" id="1.10.10.10">
    <property type="entry name" value="Winged helix-like DNA-binding domain superfamily/Winged helix DNA-binding domain"/>
    <property type="match status" value="1"/>
</dbReference>
<reference evidence="1 2" key="1">
    <citation type="journal article" date="2016" name="Sci. Rep.">
        <title>Metabolic traits of an uncultured archaeal lineage -MSBL1- from brine pools of the Red Sea.</title>
        <authorList>
            <person name="Mwirichia R."/>
            <person name="Alam I."/>
            <person name="Rashid M."/>
            <person name="Vinu M."/>
            <person name="Ba-Alawi W."/>
            <person name="Anthony Kamau A."/>
            <person name="Kamanda Ngugi D."/>
            <person name="Goker M."/>
            <person name="Klenk H.P."/>
            <person name="Bajic V."/>
            <person name="Stingl U."/>
        </authorList>
    </citation>
    <scope>NUCLEOTIDE SEQUENCE [LARGE SCALE GENOMIC DNA]</scope>
    <source>
        <strain evidence="1">SCGC-AAA385D11</strain>
    </source>
</reference>
<comment type="caution">
    <text evidence="1">The sequence shown here is derived from an EMBL/GenBank/DDBJ whole genome shotgun (WGS) entry which is preliminary data.</text>
</comment>
<evidence type="ECO:0000313" key="1">
    <source>
        <dbReference type="EMBL" id="KXB07859.1"/>
    </source>
</evidence>
<organism evidence="1 2">
    <name type="scientific">candidate division MSBL1 archaeon SCGC-AAA385D11</name>
    <dbReference type="NCBI Taxonomy" id="1698286"/>
    <lineage>
        <taxon>Archaea</taxon>
        <taxon>Methanobacteriati</taxon>
        <taxon>Methanobacteriota</taxon>
        <taxon>candidate division MSBL1</taxon>
    </lineage>
</organism>
<evidence type="ECO:0000313" key="2">
    <source>
        <dbReference type="Proteomes" id="UP000070256"/>
    </source>
</evidence>
<accession>A0A133VN49</accession>
<gene>
    <name evidence="1" type="ORF">AKJ58_01595</name>
</gene>